<dbReference type="RefSeq" id="WP_241445349.1">
    <property type="nucleotide sequence ID" value="NZ_JAKZHW010000001.1"/>
</dbReference>
<sequence>MSKLRLLSERGGAAGAEFALLVPLLILLLFGIIDVGRWMYLYNRADKATQMGVRMAAVTYPVAGGSNLATGVNSSYLGVGGLTQGDSIPASAFGKITCTNTACTCTTSPCPTLGTFSNADFLTVYNRVHAFLPEAQQSNVTIEYSSSGIGYAGNPNGPDLAPLITVRLSGLQFRPMIALAVPTMNMPDFHASLTFEDGTGAQSN</sequence>
<keyword evidence="1" id="KW-1133">Transmembrane helix</keyword>
<evidence type="ECO:0000313" key="3">
    <source>
        <dbReference type="EMBL" id="MCH8614768.1"/>
    </source>
</evidence>
<keyword evidence="4" id="KW-1185">Reference proteome</keyword>
<comment type="caution">
    <text evidence="3">The sequence shown here is derived from an EMBL/GenBank/DDBJ whole genome shotgun (WGS) entry which is preliminary data.</text>
</comment>
<evidence type="ECO:0000256" key="1">
    <source>
        <dbReference type="SAM" id="Phobius"/>
    </source>
</evidence>
<feature type="transmembrane region" description="Helical" evidence="1">
    <location>
        <begin position="20"/>
        <end position="41"/>
    </location>
</feature>
<reference evidence="3 4" key="1">
    <citation type="submission" date="2022-03" db="EMBL/GenBank/DDBJ databases">
        <authorList>
            <person name="Jo J.-H."/>
            <person name="Im W.-T."/>
        </authorList>
    </citation>
    <scope>NUCLEOTIDE SEQUENCE [LARGE SCALE GENOMIC DNA]</scope>
    <source>
        <strain evidence="3 4">SM33</strain>
    </source>
</reference>
<accession>A0ABS9VIH9</accession>
<keyword evidence="1" id="KW-0812">Transmembrane</keyword>
<protein>
    <submittedName>
        <fullName evidence="3">Pilus assembly protein</fullName>
    </submittedName>
</protein>
<dbReference type="Pfam" id="PF07811">
    <property type="entry name" value="TadE"/>
    <property type="match status" value="1"/>
</dbReference>
<name>A0ABS9VIH9_9SPHN</name>
<dbReference type="EMBL" id="JAKZHW010000001">
    <property type="protein sequence ID" value="MCH8614768.1"/>
    <property type="molecule type" value="Genomic_DNA"/>
</dbReference>
<dbReference type="Proteomes" id="UP001203058">
    <property type="component" value="Unassembled WGS sequence"/>
</dbReference>
<gene>
    <name evidence="3" type="ORF">LZ016_01420</name>
</gene>
<keyword evidence="1" id="KW-0472">Membrane</keyword>
<feature type="domain" description="TadE-like" evidence="2">
    <location>
        <begin position="12"/>
        <end position="54"/>
    </location>
</feature>
<evidence type="ECO:0000313" key="4">
    <source>
        <dbReference type="Proteomes" id="UP001203058"/>
    </source>
</evidence>
<organism evidence="3 4">
    <name type="scientific">Sphingomonas telluris</name>
    <dbReference type="NCBI Taxonomy" id="2907998"/>
    <lineage>
        <taxon>Bacteria</taxon>
        <taxon>Pseudomonadati</taxon>
        <taxon>Pseudomonadota</taxon>
        <taxon>Alphaproteobacteria</taxon>
        <taxon>Sphingomonadales</taxon>
        <taxon>Sphingomonadaceae</taxon>
        <taxon>Sphingomonas</taxon>
    </lineage>
</organism>
<proteinExistence type="predicted"/>
<evidence type="ECO:0000259" key="2">
    <source>
        <dbReference type="Pfam" id="PF07811"/>
    </source>
</evidence>
<dbReference type="InterPro" id="IPR012495">
    <property type="entry name" value="TadE-like_dom"/>
</dbReference>